<evidence type="ECO:0000256" key="1">
    <source>
        <dbReference type="ARBA" id="ARBA00022737"/>
    </source>
</evidence>
<dbReference type="OrthoDB" id="10263978at2759"/>
<evidence type="ECO:0008006" key="4">
    <source>
        <dbReference type="Google" id="ProtNLM"/>
    </source>
</evidence>
<dbReference type="Pfam" id="PF02985">
    <property type="entry name" value="HEAT"/>
    <property type="match status" value="1"/>
</dbReference>
<dbReference type="Proteomes" id="UP001153714">
    <property type="component" value="Chromosome 14"/>
</dbReference>
<dbReference type="Gene3D" id="1.25.10.10">
    <property type="entry name" value="Leucine-rich Repeat Variant"/>
    <property type="match status" value="1"/>
</dbReference>
<protein>
    <recommendedName>
        <fullName evidence="4">Condensin complex subunit 1 C-terminal domain-containing protein</fullName>
    </recommendedName>
</protein>
<reference evidence="2" key="1">
    <citation type="submission" date="2021-12" db="EMBL/GenBank/DDBJ databases">
        <authorList>
            <person name="King R."/>
        </authorList>
    </citation>
    <scope>NUCLEOTIDE SEQUENCE</scope>
</reference>
<name>A0A9N9QY64_9NEOP</name>
<organism evidence="2 3">
    <name type="scientific">Diatraea saccharalis</name>
    <name type="common">sugarcane borer</name>
    <dbReference type="NCBI Taxonomy" id="40085"/>
    <lineage>
        <taxon>Eukaryota</taxon>
        <taxon>Metazoa</taxon>
        <taxon>Ecdysozoa</taxon>
        <taxon>Arthropoda</taxon>
        <taxon>Hexapoda</taxon>
        <taxon>Insecta</taxon>
        <taxon>Pterygota</taxon>
        <taxon>Neoptera</taxon>
        <taxon>Endopterygota</taxon>
        <taxon>Lepidoptera</taxon>
        <taxon>Glossata</taxon>
        <taxon>Ditrysia</taxon>
        <taxon>Pyraloidea</taxon>
        <taxon>Crambidae</taxon>
        <taxon>Crambinae</taxon>
        <taxon>Diatraea</taxon>
    </lineage>
</organism>
<dbReference type="InterPro" id="IPR016024">
    <property type="entry name" value="ARM-type_fold"/>
</dbReference>
<dbReference type="SUPFAM" id="SSF48371">
    <property type="entry name" value="ARM repeat"/>
    <property type="match status" value="1"/>
</dbReference>
<dbReference type="EMBL" id="OU893345">
    <property type="protein sequence ID" value="CAG9785696.1"/>
    <property type="molecule type" value="Genomic_DNA"/>
</dbReference>
<accession>A0A9N9QY64</accession>
<reference evidence="2" key="2">
    <citation type="submission" date="2022-10" db="EMBL/GenBank/DDBJ databases">
        <authorList>
            <consortium name="ENA_rothamsted_submissions"/>
            <consortium name="culmorum"/>
            <person name="King R."/>
        </authorList>
    </citation>
    <scope>NUCLEOTIDE SEQUENCE</scope>
</reference>
<dbReference type="InterPro" id="IPR011989">
    <property type="entry name" value="ARM-like"/>
</dbReference>
<keyword evidence="3" id="KW-1185">Reference proteome</keyword>
<dbReference type="AlphaFoldDB" id="A0A9N9QY64"/>
<keyword evidence="1" id="KW-0677">Repeat</keyword>
<evidence type="ECO:0000313" key="2">
    <source>
        <dbReference type="EMBL" id="CAG9785696.1"/>
    </source>
</evidence>
<proteinExistence type="predicted"/>
<gene>
    <name evidence="2" type="ORF">DIATSA_LOCUS3710</name>
</gene>
<sequence>MAVCARCVCDERAAVRRSSVALLHRLLLCSTGDDADLSTSPSPNDLGILVGLCRDASILVRSAAIGALGEILMSLPCDAVFDAFLSGPMHQLSDPENKVQEQVVSLIQQVLVDRLRQHDTVAPEDTLPWKFLAAITRHNMRRHLQKACTLLNKNGNCINHRLVDIISTHLNAVSDERDLQCLVMLTSVAKHLEYSDVSFVLDYYYRLTESSQVC</sequence>
<evidence type="ECO:0000313" key="3">
    <source>
        <dbReference type="Proteomes" id="UP001153714"/>
    </source>
</evidence>
<dbReference type="InterPro" id="IPR000357">
    <property type="entry name" value="HEAT"/>
</dbReference>